<protein>
    <submittedName>
        <fullName evidence="1">Uncharacterized protein</fullName>
    </submittedName>
</protein>
<dbReference type="OrthoDB" id="2066087at2"/>
<evidence type="ECO:0000313" key="1">
    <source>
        <dbReference type="EMBL" id="RCX23665.1"/>
    </source>
</evidence>
<dbReference type="RefSeq" id="WP_114495516.1">
    <property type="nucleotide sequence ID" value="NZ_QPJW01000001.1"/>
</dbReference>
<organism evidence="1 2">
    <name type="scientific">Fontibacillus phaseoli</name>
    <dbReference type="NCBI Taxonomy" id="1416533"/>
    <lineage>
        <taxon>Bacteria</taxon>
        <taxon>Bacillati</taxon>
        <taxon>Bacillota</taxon>
        <taxon>Bacilli</taxon>
        <taxon>Bacillales</taxon>
        <taxon>Paenibacillaceae</taxon>
        <taxon>Fontibacillus</taxon>
    </lineage>
</organism>
<evidence type="ECO:0000313" key="2">
    <source>
        <dbReference type="Proteomes" id="UP000253090"/>
    </source>
</evidence>
<accession>A0A369BRI2</accession>
<sequence>MDKQSYARFLFQLMDEEIDSDESDIEEALFYGYFQMYMPDGKGVEKTFAPLQVDGEAYLRRIVRIYEMLDPDDFSGNVVPGYFNGKAGDVPSDILMNYGTQFIQGLKDLMAETSEKNDTADAAAYLTGIQEVSILPNGSIDDIRLQYDPEIYETISDIISEHRDYDEPIEILDEAYYSIACDYWISYYLQWHRYGLKGDPFAPYFELYRLGYSAILAENKLYIGS</sequence>
<gene>
    <name evidence="1" type="ORF">DFP94_1011267</name>
</gene>
<keyword evidence="2" id="KW-1185">Reference proteome</keyword>
<name>A0A369BRI2_9BACL</name>
<comment type="caution">
    <text evidence="1">The sequence shown here is derived from an EMBL/GenBank/DDBJ whole genome shotgun (WGS) entry which is preliminary data.</text>
</comment>
<proteinExistence type="predicted"/>
<reference evidence="1 2" key="1">
    <citation type="submission" date="2018-07" db="EMBL/GenBank/DDBJ databases">
        <title>Genomic Encyclopedia of Type Strains, Phase III (KMG-III): the genomes of soil and plant-associated and newly described type strains.</title>
        <authorList>
            <person name="Whitman W."/>
        </authorList>
    </citation>
    <scope>NUCLEOTIDE SEQUENCE [LARGE SCALE GENOMIC DNA]</scope>
    <source>
        <strain evidence="1 2">CECT 8333</strain>
    </source>
</reference>
<dbReference type="AlphaFoldDB" id="A0A369BRI2"/>
<dbReference type="Proteomes" id="UP000253090">
    <property type="component" value="Unassembled WGS sequence"/>
</dbReference>
<dbReference type="EMBL" id="QPJW01000001">
    <property type="protein sequence ID" value="RCX23665.1"/>
    <property type="molecule type" value="Genomic_DNA"/>
</dbReference>